<sequence length="165" mass="17364">MSLPDRLPTYIGQPQPITEESADLEARRLIDDAYRPTSYRDPHPVPAIGTALPVPQPGRPPMSQKATDASALMLSAGAASLLLGGGTSLVMLASGHADPVVIAWICAAPAAIAVPILAFGRLLKAAGQASPPEHHHHYNGPVTQDQRSLTTTTRGVIANTRNQTR</sequence>
<proteinExistence type="predicted"/>
<name>A0ABP6JDH8_9ACTN</name>
<organism evidence="3 4">
    <name type="scientific">Streptomyces enissocaesilis</name>
    <dbReference type="NCBI Taxonomy" id="332589"/>
    <lineage>
        <taxon>Bacteria</taxon>
        <taxon>Bacillati</taxon>
        <taxon>Actinomycetota</taxon>
        <taxon>Actinomycetes</taxon>
        <taxon>Kitasatosporales</taxon>
        <taxon>Streptomycetaceae</taxon>
        <taxon>Streptomyces</taxon>
        <taxon>Streptomyces rochei group</taxon>
    </lineage>
</organism>
<accession>A0ABP6JDH8</accession>
<keyword evidence="2" id="KW-0472">Membrane</keyword>
<feature type="transmembrane region" description="Helical" evidence="2">
    <location>
        <begin position="71"/>
        <end position="95"/>
    </location>
</feature>
<feature type="transmembrane region" description="Helical" evidence="2">
    <location>
        <begin position="101"/>
        <end position="120"/>
    </location>
</feature>
<protein>
    <submittedName>
        <fullName evidence="3">Uncharacterized protein</fullName>
    </submittedName>
</protein>
<keyword evidence="2" id="KW-1133">Transmembrane helix</keyword>
<keyword evidence="2" id="KW-0812">Transmembrane</keyword>
<comment type="caution">
    <text evidence="3">The sequence shown here is derived from an EMBL/GenBank/DDBJ whole genome shotgun (WGS) entry which is preliminary data.</text>
</comment>
<keyword evidence="4" id="KW-1185">Reference proteome</keyword>
<dbReference type="EMBL" id="BAAAUD010000013">
    <property type="protein sequence ID" value="GAA2929715.1"/>
    <property type="molecule type" value="Genomic_DNA"/>
</dbReference>
<dbReference type="RefSeq" id="WP_344491994.1">
    <property type="nucleotide sequence ID" value="NZ_BAAAUD010000013.1"/>
</dbReference>
<evidence type="ECO:0000313" key="4">
    <source>
        <dbReference type="Proteomes" id="UP001500403"/>
    </source>
</evidence>
<feature type="compositionally biased region" description="Polar residues" evidence="1">
    <location>
        <begin position="141"/>
        <end position="165"/>
    </location>
</feature>
<feature type="region of interest" description="Disordered" evidence="1">
    <location>
        <begin position="129"/>
        <end position="165"/>
    </location>
</feature>
<reference evidence="4" key="1">
    <citation type="journal article" date="2019" name="Int. J. Syst. Evol. Microbiol.">
        <title>The Global Catalogue of Microorganisms (GCM) 10K type strain sequencing project: providing services to taxonomists for standard genome sequencing and annotation.</title>
        <authorList>
            <consortium name="The Broad Institute Genomics Platform"/>
            <consortium name="The Broad Institute Genome Sequencing Center for Infectious Disease"/>
            <person name="Wu L."/>
            <person name="Ma J."/>
        </authorList>
    </citation>
    <scope>NUCLEOTIDE SEQUENCE [LARGE SCALE GENOMIC DNA]</scope>
    <source>
        <strain evidence="4">JCM 9088</strain>
    </source>
</reference>
<evidence type="ECO:0000256" key="1">
    <source>
        <dbReference type="SAM" id="MobiDB-lite"/>
    </source>
</evidence>
<dbReference type="Proteomes" id="UP001500403">
    <property type="component" value="Unassembled WGS sequence"/>
</dbReference>
<evidence type="ECO:0000256" key="2">
    <source>
        <dbReference type="SAM" id="Phobius"/>
    </source>
</evidence>
<gene>
    <name evidence="3" type="ORF">GCM10010446_12870</name>
</gene>
<evidence type="ECO:0000313" key="3">
    <source>
        <dbReference type="EMBL" id="GAA2929715.1"/>
    </source>
</evidence>